<evidence type="ECO:0000256" key="1">
    <source>
        <dbReference type="ARBA" id="ARBA00001957"/>
    </source>
</evidence>
<keyword evidence="6" id="KW-1185">Reference proteome</keyword>
<dbReference type="PROSITE" id="PS50075">
    <property type="entry name" value="CARRIER"/>
    <property type="match status" value="1"/>
</dbReference>
<dbReference type="EMBL" id="BAABEP010000011">
    <property type="protein sequence ID" value="GAA3723888.1"/>
    <property type="molecule type" value="Genomic_DNA"/>
</dbReference>
<protein>
    <recommendedName>
        <fullName evidence="4">Carrier domain-containing protein</fullName>
    </recommendedName>
</protein>
<dbReference type="Pfam" id="PF13193">
    <property type="entry name" value="AMP-binding_C"/>
    <property type="match status" value="1"/>
</dbReference>
<dbReference type="PANTHER" id="PTHR45527">
    <property type="entry name" value="NONRIBOSOMAL PEPTIDE SYNTHETASE"/>
    <property type="match status" value="1"/>
</dbReference>
<dbReference type="Gene3D" id="3.40.50.12780">
    <property type="entry name" value="N-terminal domain of ligase-like"/>
    <property type="match status" value="1"/>
</dbReference>
<dbReference type="PANTHER" id="PTHR45527:SF1">
    <property type="entry name" value="FATTY ACID SYNTHASE"/>
    <property type="match status" value="1"/>
</dbReference>
<dbReference type="Pfam" id="PF00668">
    <property type="entry name" value="Condensation"/>
    <property type="match status" value="1"/>
</dbReference>
<evidence type="ECO:0000256" key="3">
    <source>
        <dbReference type="ARBA" id="ARBA00022553"/>
    </source>
</evidence>
<feature type="domain" description="Carrier" evidence="4">
    <location>
        <begin position="987"/>
        <end position="1062"/>
    </location>
</feature>
<dbReference type="Gene3D" id="3.30.559.30">
    <property type="entry name" value="Nonribosomal peptide synthetase, condensation domain"/>
    <property type="match status" value="1"/>
</dbReference>
<dbReference type="CDD" id="cd19531">
    <property type="entry name" value="LCL_NRPS-like"/>
    <property type="match status" value="1"/>
</dbReference>
<reference evidence="6" key="1">
    <citation type="journal article" date="2019" name="Int. J. Syst. Evol. Microbiol.">
        <title>The Global Catalogue of Microorganisms (GCM) 10K type strain sequencing project: providing services to taxonomists for standard genome sequencing and annotation.</title>
        <authorList>
            <consortium name="The Broad Institute Genomics Platform"/>
            <consortium name="The Broad Institute Genome Sequencing Center for Infectious Disease"/>
            <person name="Wu L."/>
            <person name="Ma J."/>
        </authorList>
    </citation>
    <scope>NUCLEOTIDE SEQUENCE [LARGE SCALE GENOMIC DNA]</scope>
    <source>
        <strain evidence="6">JCM 30846</strain>
    </source>
</reference>
<dbReference type="Pfam" id="PF00501">
    <property type="entry name" value="AMP-binding"/>
    <property type="match status" value="1"/>
</dbReference>
<dbReference type="Gene3D" id="3.30.300.30">
    <property type="match status" value="1"/>
</dbReference>
<dbReference type="InterPro" id="IPR045851">
    <property type="entry name" value="AMP-bd_C_sf"/>
</dbReference>
<dbReference type="Pfam" id="PF00550">
    <property type="entry name" value="PP-binding"/>
    <property type="match status" value="1"/>
</dbReference>
<dbReference type="Gene3D" id="3.30.559.10">
    <property type="entry name" value="Chloramphenicol acetyltransferase-like domain"/>
    <property type="match status" value="1"/>
</dbReference>
<dbReference type="InterPro" id="IPR020845">
    <property type="entry name" value="AMP-binding_CS"/>
</dbReference>
<dbReference type="InterPro" id="IPR023213">
    <property type="entry name" value="CAT-like_dom_sf"/>
</dbReference>
<dbReference type="RefSeq" id="WP_345644758.1">
    <property type="nucleotide sequence ID" value="NZ_BAABEP010000011.1"/>
</dbReference>
<dbReference type="Proteomes" id="UP001499884">
    <property type="component" value="Unassembled WGS sequence"/>
</dbReference>
<gene>
    <name evidence="5" type="ORF">GCM10023082_22490</name>
</gene>
<dbReference type="InterPro" id="IPR001242">
    <property type="entry name" value="Condensation_dom"/>
</dbReference>
<dbReference type="SMART" id="SM00823">
    <property type="entry name" value="PKS_PP"/>
    <property type="match status" value="1"/>
</dbReference>
<dbReference type="InterPro" id="IPR036736">
    <property type="entry name" value="ACP-like_sf"/>
</dbReference>
<accession>A0ABP7EXW4</accession>
<dbReference type="InterPro" id="IPR025110">
    <property type="entry name" value="AMP-bd_C"/>
</dbReference>
<evidence type="ECO:0000313" key="6">
    <source>
        <dbReference type="Proteomes" id="UP001499884"/>
    </source>
</evidence>
<dbReference type="SUPFAM" id="SSF56801">
    <property type="entry name" value="Acetyl-CoA synthetase-like"/>
    <property type="match status" value="1"/>
</dbReference>
<dbReference type="PROSITE" id="PS00455">
    <property type="entry name" value="AMP_BINDING"/>
    <property type="match status" value="1"/>
</dbReference>
<proteinExistence type="predicted"/>
<dbReference type="Gene3D" id="3.40.50.1820">
    <property type="entry name" value="alpha/beta hydrolase"/>
    <property type="match status" value="1"/>
</dbReference>
<comment type="cofactor">
    <cofactor evidence="1">
        <name>pantetheine 4'-phosphate</name>
        <dbReference type="ChEBI" id="CHEBI:47942"/>
    </cofactor>
</comment>
<dbReference type="InterPro" id="IPR010071">
    <property type="entry name" value="AA_adenyl_dom"/>
</dbReference>
<dbReference type="InterPro" id="IPR009081">
    <property type="entry name" value="PP-bd_ACP"/>
</dbReference>
<sequence length="1101" mass="118821">MSRQSELLRRLRRLPAERREEFLAQLDGVTRGTRSAPLSCRQEQLWLFDRVAPSGRAYGLAFVLTLTGPLDATALEAAVNDVVARHAVLRSVFPHEHETGAQVVQSPPRVRLPVEEPTEPGPDGPVRQVVRAELGRGFDVNTDLMVRFRLLRRSEREHLLVVVTHSLVMDPRSAGVLCADLAAAYRGRCAGRAPDFGTPAAHFGDYAAWQREWSRGDDAERMAAHWQRALAGWEDTAFPTDLPRPRLLALDGGVVREPLPARSAERVRGVARDLEVSPEDVLLAAYVATVARHTGTTDVLIGVPHDVLGPFAPDTLVGDCGNLLPLRVEVDTGASFADLVRTVSRRRAEAEHHGDLPFKLVLERLGVDPDPSRLPLVQLGFTAAPRAVEPVRAGDLRIVAEQVDTGVGTFELSLEAALDGPAPAVAVRYASALYREPTARRVAQRYLRLLDGGCRAQAQPVSALPFGEPDAQDRILGEWNEPIGSCPDDTVHGIFEQVARAYPDRVAVVSRKGGTTYAELDAWANRVARGLLDQGVRADARVLVMVERGPALIAAMLGVLKAGAAYVPVDLTLPEERVDAIAEDSGAGWALVSPGSPRPAAEGVRTVDVEEDVAGLPQTAVDAWAVPESLAYVIYTSGSTGRPKGVLIEHRNVTNFIRTVGEMFGLGPDDRILQFASPGFDVSVFEVFGALLTGARLYVVDEERRSVDALDELLVEERITVADLPPAIMELLEPERYGDLRVAFVGGEAFTGELTTRWARGRAFYNGYGPTETTVTVVARRCEGQWTSSPPIGRAMANHRAYVLDADLGLQPPGAVGELAIAGLGVGRGYLGRPDLGAERFRPDPYGPPGSRMYLTGDLAVWDDDGDLRFLGRIDRQVKVRGVRIELGDVEAALQTVAGVARAVADVAVDPRLGTLLIAYVVPEDGADLQLDAVRAALGTRLPPTMVPNVLVPLDEVPLTQSGKVDRRALPAVEFAGVEDEADIDDEHSTPTERLVRGEVFAPLLGVRTGNAVNFFAAGGTSLQAIRIASRVKAVFGVDVPIADFFADPTVGGLARLVDESTERDRERRGALAKALDMVEGRTDEEIGDLARLLEASEGDR</sequence>
<organism evidence="5 6">
    <name type="scientific">Streptomyces tremellae</name>
    <dbReference type="NCBI Taxonomy" id="1124239"/>
    <lineage>
        <taxon>Bacteria</taxon>
        <taxon>Bacillati</taxon>
        <taxon>Actinomycetota</taxon>
        <taxon>Actinomycetes</taxon>
        <taxon>Kitasatosporales</taxon>
        <taxon>Streptomycetaceae</taxon>
        <taxon>Streptomyces</taxon>
    </lineage>
</organism>
<keyword evidence="2" id="KW-0596">Phosphopantetheine</keyword>
<dbReference type="SUPFAM" id="SSF52777">
    <property type="entry name" value="CoA-dependent acyltransferases"/>
    <property type="match status" value="2"/>
</dbReference>
<dbReference type="SUPFAM" id="SSF47336">
    <property type="entry name" value="ACP-like"/>
    <property type="match status" value="1"/>
</dbReference>
<comment type="caution">
    <text evidence="5">The sequence shown here is derived from an EMBL/GenBank/DDBJ whole genome shotgun (WGS) entry which is preliminary data.</text>
</comment>
<dbReference type="InterPro" id="IPR000873">
    <property type="entry name" value="AMP-dep_synth/lig_dom"/>
</dbReference>
<dbReference type="CDD" id="cd05930">
    <property type="entry name" value="A_NRPS"/>
    <property type="match status" value="1"/>
</dbReference>
<evidence type="ECO:0000256" key="2">
    <source>
        <dbReference type="ARBA" id="ARBA00022450"/>
    </source>
</evidence>
<name>A0ABP7EXW4_9ACTN</name>
<dbReference type="InterPro" id="IPR020806">
    <property type="entry name" value="PKS_PP-bd"/>
</dbReference>
<dbReference type="InterPro" id="IPR029058">
    <property type="entry name" value="AB_hydrolase_fold"/>
</dbReference>
<dbReference type="InterPro" id="IPR042099">
    <property type="entry name" value="ANL_N_sf"/>
</dbReference>
<evidence type="ECO:0000313" key="5">
    <source>
        <dbReference type="EMBL" id="GAA3723888.1"/>
    </source>
</evidence>
<keyword evidence="3" id="KW-0597">Phosphoprotein</keyword>
<evidence type="ECO:0000259" key="4">
    <source>
        <dbReference type="PROSITE" id="PS50075"/>
    </source>
</evidence>
<dbReference type="NCBIfam" id="TIGR01733">
    <property type="entry name" value="AA-adenyl-dom"/>
    <property type="match status" value="1"/>
</dbReference>